<organism evidence="1 2">
    <name type="scientific">Corynebacterium mustelae</name>
    <dbReference type="NCBI Taxonomy" id="571915"/>
    <lineage>
        <taxon>Bacteria</taxon>
        <taxon>Bacillati</taxon>
        <taxon>Actinomycetota</taxon>
        <taxon>Actinomycetes</taxon>
        <taxon>Mycobacteriales</taxon>
        <taxon>Corynebacteriaceae</taxon>
        <taxon>Corynebacterium</taxon>
    </lineage>
</organism>
<evidence type="ECO:0000313" key="1">
    <source>
        <dbReference type="EMBL" id="AKK06552.1"/>
    </source>
</evidence>
<reference evidence="2" key="2">
    <citation type="submission" date="2015-05" db="EMBL/GenBank/DDBJ databases">
        <title>Complete genome sequence of Corynebacterium mustelae DSM 45274, isolated from various tissues of a male ferret with lethal sepsis.</title>
        <authorList>
            <person name="Ruckert C."/>
            <person name="Albersmeier A."/>
            <person name="Winkler A."/>
            <person name="Tauch A."/>
        </authorList>
    </citation>
    <scope>NUCLEOTIDE SEQUENCE [LARGE SCALE GENOMIC DNA]</scope>
    <source>
        <strain evidence="2">DSM 45274</strain>
    </source>
</reference>
<evidence type="ECO:0000313" key="2">
    <source>
        <dbReference type="Proteomes" id="UP000035199"/>
    </source>
</evidence>
<proteinExistence type="predicted"/>
<dbReference type="PATRIC" id="fig|571915.4.peg.2390"/>
<gene>
    <name evidence="1" type="ORF">CMUST_11185</name>
</gene>
<dbReference type="KEGG" id="cmv:CMUST_11185"/>
<name>A0A0G3H5X5_9CORY</name>
<protein>
    <submittedName>
        <fullName evidence="1">Uncharacterized protein</fullName>
    </submittedName>
</protein>
<accession>A0A0G3H5X5</accession>
<dbReference type="EMBL" id="CP011542">
    <property type="protein sequence ID" value="AKK06552.1"/>
    <property type="molecule type" value="Genomic_DNA"/>
</dbReference>
<dbReference type="AlphaFoldDB" id="A0A0G3H5X5"/>
<dbReference type="Proteomes" id="UP000035199">
    <property type="component" value="Chromosome"/>
</dbReference>
<reference evidence="1 2" key="1">
    <citation type="journal article" date="2015" name="Genome Announc.">
        <title>Complete Genome Sequence of the Type Strain Corynebacterium mustelae DSM 45274, Isolated from Various Tissues of a Male Ferret with Lethal Sepsis.</title>
        <authorList>
            <person name="Ruckert C."/>
            <person name="Eimer J."/>
            <person name="Winkler A."/>
            <person name="Tauch A."/>
        </authorList>
    </citation>
    <scope>NUCLEOTIDE SEQUENCE [LARGE SCALE GENOMIC DNA]</scope>
    <source>
        <strain evidence="1 2">DSM 45274</strain>
    </source>
</reference>
<sequence>MSPTPTTLPFDSKSELRSWLPNGELVSLPPASTTDTLLHGNTAPIATSATVAVGGAAMSTETRATNRQHHKKNRLTDRWLAGRVISVCDKIIAPILLVTQVTQPDFKKTLMLASSSRNSLYKGAPTKR</sequence>
<keyword evidence="2" id="KW-1185">Reference proteome</keyword>